<gene>
    <name evidence="10" type="ORF">SAMN04487941_4114</name>
</gene>
<dbReference type="PROSITE" id="PS51007">
    <property type="entry name" value="CYTC"/>
    <property type="match status" value="1"/>
</dbReference>
<name>A0A1I7KUN8_9BACT</name>
<dbReference type="InterPro" id="IPR036909">
    <property type="entry name" value="Cyt_c-like_dom_sf"/>
</dbReference>
<sequence length="597" mass="66562">MKKIMCVLMGLMSVLLYFCSPEPPQTPSQKAKAYLLANLDTLEQTVEHRLQRLATSGSEDSIRFAFLETRRRYKKVELFTEYYAPTASKALNGAPLPEYEVLESKAFEPSGLQVIEEHLYPEFDTENREELVREVKKLKSVLGRARVILEAVDLEDANLLNACKQEVYRIMVLGISGFDTPLTNAGVQEATVALQSVQEVLGFFGEHKQLQQLLQEAVAYTSEDNTFNGFDRMAFIMRFANPITVTITDWQQELGIMPLPDQLVLNTQAATLFSPDILNNDAFAGSANAAATPDKIALGKVLFFSPVVSGGTRTCGSCHKPELAFTDGLPKSAALQEGKFVQRNAPTLYYAGLQHAQFYDMRATTLESQAVDVIRNKDEMHASVEEATQRLNQQPHFVQAFQKAYPGMEAEVQPRHVMLALATYVRSLTPFSSRFDKHMRDEQSQLTEQEIKGFNLFMGKAKCGTCHFMPVFNGTAAPAFTNTEAEVLGVLQDPDAAHPTLDPDEGRFTHSGMGELRFAFKTPTLRNISKTAPYMHNGAYETLEEVMDFYNKGGAQGMGLQLDNQTLPPDPLNLSEEETEAIIAFLQALTDEEQEEE</sequence>
<dbReference type="GO" id="GO:0030313">
    <property type="term" value="C:cell envelope"/>
    <property type="evidence" value="ECO:0007669"/>
    <property type="project" value="UniProtKB-SubCell"/>
</dbReference>
<protein>
    <submittedName>
        <fullName evidence="10">Cytochrome c peroxidase</fullName>
    </submittedName>
</protein>
<keyword evidence="4 8" id="KW-0732">Signal</keyword>
<reference evidence="11" key="1">
    <citation type="submission" date="2016-10" db="EMBL/GenBank/DDBJ databases">
        <authorList>
            <person name="Varghese N."/>
        </authorList>
    </citation>
    <scope>NUCLEOTIDE SEQUENCE [LARGE SCALE GENOMIC DNA]</scope>
    <source>
        <strain evidence="11">DSM 18820</strain>
    </source>
</reference>
<keyword evidence="3 7" id="KW-0479">Metal-binding</keyword>
<dbReference type="PANTHER" id="PTHR30600:SF10">
    <property type="entry name" value="BLL6722 PROTEIN"/>
    <property type="match status" value="1"/>
</dbReference>
<dbReference type="InterPro" id="IPR009056">
    <property type="entry name" value="Cyt_c-like_dom"/>
</dbReference>
<accession>A0A1I7KUN8</accession>
<dbReference type="Gene3D" id="1.20.1420.20">
    <property type="entry name" value="M75 peptidase, HXXE motif"/>
    <property type="match status" value="1"/>
</dbReference>
<evidence type="ECO:0000256" key="1">
    <source>
        <dbReference type="ARBA" id="ARBA00004196"/>
    </source>
</evidence>
<dbReference type="GO" id="GO:0009055">
    <property type="term" value="F:electron transfer activity"/>
    <property type="evidence" value="ECO:0007669"/>
    <property type="project" value="InterPro"/>
</dbReference>
<evidence type="ECO:0000256" key="7">
    <source>
        <dbReference type="PROSITE-ProRule" id="PRU00433"/>
    </source>
</evidence>
<dbReference type="STRING" id="388950.GCA_001611675_02887"/>
<dbReference type="GO" id="GO:0020037">
    <property type="term" value="F:heme binding"/>
    <property type="evidence" value="ECO:0007669"/>
    <property type="project" value="InterPro"/>
</dbReference>
<evidence type="ECO:0000259" key="9">
    <source>
        <dbReference type="PROSITE" id="PS51007"/>
    </source>
</evidence>
<keyword evidence="6 7" id="KW-0408">Iron</keyword>
<organism evidence="10 11">
    <name type="scientific">Pontibacter akesuensis</name>
    <dbReference type="NCBI Taxonomy" id="388950"/>
    <lineage>
        <taxon>Bacteria</taxon>
        <taxon>Pseudomonadati</taxon>
        <taxon>Bacteroidota</taxon>
        <taxon>Cytophagia</taxon>
        <taxon>Cytophagales</taxon>
        <taxon>Hymenobacteraceae</taxon>
        <taxon>Pontibacter</taxon>
    </lineage>
</organism>
<dbReference type="InterPro" id="IPR051395">
    <property type="entry name" value="Cytochrome_c_Peroxidase/MauG"/>
</dbReference>
<feature type="domain" description="Cytochrome c" evidence="9">
    <location>
        <begin position="448"/>
        <end position="590"/>
    </location>
</feature>
<dbReference type="OrthoDB" id="9805202at2"/>
<feature type="chain" id="PRO_5010381663" evidence="8">
    <location>
        <begin position="19"/>
        <end position="597"/>
    </location>
</feature>
<dbReference type="Gene3D" id="1.10.760.10">
    <property type="entry name" value="Cytochrome c-like domain"/>
    <property type="match status" value="2"/>
</dbReference>
<keyword evidence="5" id="KW-0560">Oxidoreductase</keyword>
<dbReference type="SUPFAM" id="SSF46626">
    <property type="entry name" value="Cytochrome c"/>
    <property type="match status" value="2"/>
</dbReference>
<dbReference type="EMBL" id="FPCA01000009">
    <property type="protein sequence ID" value="SFV01117.1"/>
    <property type="molecule type" value="Genomic_DNA"/>
</dbReference>
<keyword evidence="10" id="KW-0575">Peroxidase</keyword>
<dbReference type="InterPro" id="IPR038352">
    <property type="entry name" value="Imelysin_sf"/>
</dbReference>
<dbReference type="PANTHER" id="PTHR30600">
    <property type="entry name" value="CYTOCHROME C PEROXIDASE-RELATED"/>
    <property type="match status" value="1"/>
</dbReference>
<dbReference type="Pfam" id="PF03150">
    <property type="entry name" value="CCP_MauG"/>
    <property type="match status" value="1"/>
</dbReference>
<evidence type="ECO:0000256" key="6">
    <source>
        <dbReference type="ARBA" id="ARBA00023004"/>
    </source>
</evidence>
<feature type="signal peptide" evidence="8">
    <location>
        <begin position="1"/>
        <end position="18"/>
    </location>
</feature>
<dbReference type="RefSeq" id="WP_068838815.1">
    <property type="nucleotide sequence ID" value="NZ_BMXC01000005.1"/>
</dbReference>
<proteinExistence type="predicted"/>
<dbReference type="AlphaFoldDB" id="A0A1I7KUN8"/>
<evidence type="ECO:0000313" key="11">
    <source>
        <dbReference type="Proteomes" id="UP000182491"/>
    </source>
</evidence>
<keyword evidence="11" id="KW-1185">Reference proteome</keyword>
<dbReference type="GO" id="GO:0004130">
    <property type="term" value="F:cytochrome-c peroxidase activity"/>
    <property type="evidence" value="ECO:0007669"/>
    <property type="project" value="TreeGrafter"/>
</dbReference>
<evidence type="ECO:0000256" key="5">
    <source>
        <dbReference type="ARBA" id="ARBA00023002"/>
    </source>
</evidence>
<evidence type="ECO:0000256" key="2">
    <source>
        <dbReference type="ARBA" id="ARBA00022617"/>
    </source>
</evidence>
<dbReference type="Proteomes" id="UP000182491">
    <property type="component" value="Unassembled WGS sequence"/>
</dbReference>
<evidence type="ECO:0000256" key="3">
    <source>
        <dbReference type="ARBA" id="ARBA00022723"/>
    </source>
</evidence>
<evidence type="ECO:0000313" key="10">
    <source>
        <dbReference type="EMBL" id="SFV01117.1"/>
    </source>
</evidence>
<evidence type="ECO:0000256" key="8">
    <source>
        <dbReference type="SAM" id="SignalP"/>
    </source>
</evidence>
<dbReference type="GO" id="GO:0046872">
    <property type="term" value="F:metal ion binding"/>
    <property type="evidence" value="ECO:0007669"/>
    <property type="project" value="UniProtKB-KW"/>
</dbReference>
<comment type="subcellular location">
    <subcellularLocation>
        <location evidence="1">Cell envelope</location>
    </subcellularLocation>
</comment>
<keyword evidence="2 7" id="KW-0349">Heme</keyword>
<dbReference type="InterPro" id="IPR004852">
    <property type="entry name" value="Di-haem_cyt_c_peroxidsae"/>
</dbReference>
<evidence type="ECO:0000256" key="4">
    <source>
        <dbReference type="ARBA" id="ARBA00022729"/>
    </source>
</evidence>